<reference evidence="1 2" key="1">
    <citation type="submission" date="2023-03" db="EMBL/GenBank/DDBJ databases">
        <title>Draft genome sequence of Thalassotalea eurytherma JCM 18482T.</title>
        <authorList>
            <person name="Sawabe T."/>
        </authorList>
    </citation>
    <scope>NUCLEOTIDE SEQUENCE [LARGE SCALE GENOMIC DNA]</scope>
    <source>
        <strain evidence="1 2">JCM 18482</strain>
    </source>
</reference>
<dbReference type="EMBL" id="BSSU01000005">
    <property type="protein sequence ID" value="GLX81711.1"/>
    <property type="molecule type" value="Genomic_DNA"/>
</dbReference>
<accession>A0ABQ6H5K4</accession>
<comment type="caution">
    <text evidence="1">The sequence shown here is derived from an EMBL/GenBank/DDBJ whole genome shotgun (WGS) entry which is preliminary data.</text>
</comment>
<sequence>MRELNVKELELVNGGGDAVDAVQGAISGAATAATVAFVVSASNPVTLGAMAVAAVVGAAIEYFSE</sequence>
<name>A0ABQ6H5K4_9GAMM</name>
<organism evidence="1 2">
    <name type="scientific">Thalassotalea eurytherma</name>
    <dbReference type="NCBI Taxonomy" id="1144278"/>
    <lineage>
        <taxon>Bacteria</taxon>
        <taxon>Pseudomonadati</taxon>
        <taxon>Pseudomonadota</taxon>
        <taxon>Gammaproteobacteria</taxon>
        <taxon>Alteromonadales</taxon>
        <taxon>Colwelliaceae</taxon>
        <taxon>Thalassotalea</taxon>
    </lineage>
</organism>
<evidence type="ECO:0000313" key="2">
    <source>
        <dbReference type="Proteomes" id="UP001157133"/>
    </source>
</evidence>
<evidence type="ECO:0000313" key="1">
    <source>
        <dbReference type="EMBL" id="GLX81711.1"/>
    </source>
</evidence>
<dbReference type="RefSeq" id="WP_284207050.1">
    <property type="nucleotide sequence ID" value="NZ_BSSU01000005.1"/>
</dbReference>
<proteinExistence type="predicted"/>
<dbReference type="Proteomes" id="UP001157133">
    <property type="component" value="Unassembled WGS sequence"/>
</dbReference>
<keyword evidence="2" id="KW-1185">Reference proteome</keyword>
<evidence type="ECO:0008006" key="3">
    <source>
        <dbReference type="Google" id="ProtNLM"/>
    </source>
</evidence>
<protein>
    <recommendedName>
        <fullName evidence="3">Bacteriocin</fullName>
    </recommendedName>
</protein>
<gene>
    <name evidence="1" type="ORF">theurythT_11630</name>
</gene>